<dbReference type="STRING" id="545501.BN997_03604"/>
<organism evidence="1 2">
    <name type="scientific">Oceanobacillus oncorhynchi</name>
    <dbReference type="NCBI Taxonomy" id="545501"/>
    <lineage>
        <taxon>Bacteria</taxon>
        <taxon>Bacillati</taxon>
        <taxon>Bacillota</taxon>
        <taxon>Bacilli</taxon>
        <taxon>Bacillales</taxon>
        <taxon>Bacillaceae</taxon>
        <taxon>Oceanobacillus</taxon>
    </lineage>
</organism>
<reference evidence="1 2" key="1">
    <citation type="submission" date="2014-11" db="EMBL/GenBank/DDBJ databases">
        <authorList>
            <person name="Urmite Genomes Urmite Genomes"/>
        </authorList>
    </citation>
    <scope>NUCLEOTIDE SEQUENCE [LARGE SCALE GENOMIC DNA]</scope>
    <source>
        <strain evidence="1 2">Oc5</strain>
    </source>
</reference>
<dbReference type="CDD" id="cd06561">
    <property type="entry name" value="AlkD_like"/>
    <property type="match status" value="1"/>
</dbReference>
<name>A0A0A1MY24_9BACI</name>
<dbReference type="RefSeq" id="WP_042534058.1">
    <property type="nucleotide sequence ID" value="NZ_CDGG01000001.1"/>
</dbReference>
<dbReference type="OrthoDB" id="1117222at2"/>
<dbReference type="AlphaFoldDB" id="A0A0A1MY24"/>
<gene>
    <name evidence="1" type="ORF">BN997_03604</name>
</gene>
<sequence length="222" mass="26021">MDEKITAEIKRSSKAEDILAQINSKTKLGDLRKIAKEIKKDHELALELWSTEAFLPRLLAILIMDKKLLSEDVLNKLDEDMQIHTFDERNNLMDWLMANQLTKDKKRIALMQSWENSPRALQRRAFWYYQARLRWTEQAPPDNTAELLAALEANIMQEEPEVQWAMNFTAGWIGIYDEKNRTRCMKLGEKTGLYKDEIVAKGCTPSYLPEFITIEINKRHHI</sequence>
<dbReference type="Gene3D" id="1.25.10.90">
    <property type="match status" value="1"/>
</dbReference>
<dbReference type="PANTHER" id="PTHR41291">
    <property type="entry name" value="DNA ALKYLATION REPAIR PROTEIN"/>
    <property type="match status" value="1"/>
</dbReference>
<dbReference type="SUPFAM" id="SSF48371">
    <property type="entry name" value="ARM repeat"/>
    <property type="match status" value="1"/>
</dbReference>
<dbReference type="PANTHER" id="PTHR41291:SF1">
    <property type="entry name" value="DNA ALKYLATION REPAIR PROTEIN"/>
    <property type="match status" value="1"/>
</dbReference>
<dbReference type="Pfam" id="PF08713">
    <property type="entry name" value="DNA_alkylation"/>
    <property type="match status" value="1"/>
</dbReference>
<evidence type="ECO:0000313" key="1">
    <source>
        <dbReference type="EMBL" id="CEI83686.1"/>
    </source>
</evidence>
<proteinExistence type="predicted"/>
<protein>
    <submittedName>
        <fullName evidence="1">DNA alkylation repair enzyme</fullName>
    </submittedName>
</protein>
<keyword evidence="2" id="KW-1185">Reference proteome</keyword>
<dbReference type="Proteomes" id="UP000040453">
    <property type="component" value="Unassembled WGS sequence"/>
</dbReference>
<evidence type="ECO:0000313" key="2">
    <source>
        <dbReference type="Proteomes" id="UP000040453"/>
    </source>
</evidence>
<dbReference type="EMBL" id="CDGG01000001">
    <property type="protein sequence ID" value="CEI83686.1"/>
    <property type="molecule type" value="Genomic_DNA"/>
</dbReference>
<dbReference type="InterPro" id="IPR014825">
    <property type="entry name" value="DNA_alkylation"/>
</dbReference>
<accession>A0A0A1MY24</accession>
<dbReference type="InterPro" id="IPR016024">
    <property type="entry name" value="ARM-type_fold"/>
</dbReference>